<dbReference type="InterPro" id="IPR047057">
    <property type="entry name" value="MerR_fam"/>
</dbReference>
<evidence type="ECO:0000313" key="4">
    <source>
        <dbReference type="EMBL" id="QJD85562.1"/>
    </source>
</evidence>
<accession>A0A7Z2VM42</accession>
<dbReference type="Pfam" id="PF13411">
    <property type="entry name" value="MerR_1"/>
    <property type="match status" value="1"/>
</dbReference>
<sequence length="141" mass="16617">MDKFKIDDVAKECGLTKRTIRYYEEIGVLFPPERSEGGMRLYTRKHIERLNQIVNARDVLGFSLMEILNFVSVREKLGEHRDSYSKSEEAEHKLQQLVEMKEMASQQLAMVDEKLAKMIEFRKEIEKMQQRIDEGITKMST</sequence>
<evidence type="ECO:0000256" key="2">
    <source>
        <dbReference type="SAM" id="Coils"/>
    </source>
</evidence>
<dbReference type="RefSeq" id="WP_169281822.1">
    <property type="nucleotide sequence ID" value="NZ_CP051680.1"/>
</dbReference>
<dbReference type="InterPro" id="IPR009061">
    <property type="entry name" value="DNA-bd_dom_put_sf"/>
</dbReference>
<feature type="domain" description="HTH merR-type" evidence="3">
    <location>
        <begin position="3"/>
        <end position="73"/>
    </location>
</feature>
<keyword evidence="5" id="KW-1185">Reference proteome</keyword>
<evidence type="ECO:0000259" key="3">
    <source>
        <dbReference type="PROSITE" id="PS50937"/>
    </source>
</evidence>
<protein>
    <submittedName>
        <fullName evidence="4">MerR family transcriptional regulator</fullName>
    </submittedName>
</protein>
<dbReference type="PROSITE" id="PS50937">
    <property type="entry name" value="HTH_MERR_2"/>
    <property type="match status" value="1"/>
</dbReference>
<dbReference type="SUPFAM" id="SSF46955">
    <property type="entry name" value="Putative DNA-binding domain"/>
    <property type="match status" value="1"/>
</dbReference>
<dbReference type="Gene3D" id="1.10.1660.10">
    <property type="match status" value="1"/>
</dbReference>
<dbReference type="GO" id="GO:0003677">
    <property type="term" value="F:DNA binding"/>
    <property type="evidence" value="ECO:0007669"/>
    <property type="project" value="UniProtKB-KW"/>
</dbReference>
<gene>
    <name evidence="4" type="ORF">HH215_21840</name>
</gene>
<dbReference type="AlphaFoldDB" id="A0A7Z2VM42"/>
<reference evidence="4 5" key="1">
    <citation type="submission" date="2020-04" db="EMBL/GenBank/DDBJ databases">
        <title>Genome sequencing of novel species.</title>
        <authorList>
            <person name="Heo J."/>
            <person name="Kim S.-J."/>
            <person name="Kim J.-S."/>
            <person name="Hong S.-B."/>
            <person name="Kwon S.-W."/>
        </authorList>
    </citation>
    <scope>NUCLEOTIDE SEQUENCE [LARGE SCALE GENOMIC DNA]</scope>
    <source>
        <strain evidence="4 5">MFER-1</strain>
    </source>
</reference>
<organism evidence="4 5">
    <name type="scientific">Cohnella herbarum</name>
    <dbReference type="NCBI Taxonomy" id="2728023"/>
    <lineage>
        <taxon>Bacteria</taxon>
        <taxon>Bacillati</taxon>
        <taxon>Bacillota</taxon>
        <taxon>Bacilli</taxon>
        <taxon>Bacillales</taxon>
        <taxon>Paenibacillaceae</taxon>
        <taxon>Cohnella</taxon>
    </lineage>
</organism>
<dbReference type="Proteomes" id="UP000502248">
    <property type="component" value="Chromosome"/>
</dbReference>
<keyword evidence="1" id="KW-0238">DNA-binding</keyword>
<dbReference type="GO" id="GO:0003700">
    <property type="term" value="F:DNA-binding transcription factor activity"/>
    <property type="evidence" value="ECO:0007669"/>
    <property type="project" value="InterPro"/>
</dbReference>
<evidence type="ECO:0000313" key="5">
    <source>
        <dbReference type="Proteomes" id="UP000502248"/>
    </source>
</evidence>
<evidence type="ECO:0000256" key="1">
    <source>
        <dbReference type="ARBA" id="ARBA00023125"/>
    </source>
</evidence>
<dbReference type="InterPro" id="IPR000551">
    <property type="entry name" value="MerR-type_HTH_dom"/>
</dbReference>
<dbReference type="PANTHER" id="PTHR30204">
    <property type="entry name" value="REDOX-CYCLING DRUG-SENSING TRANSCRIPTIONAL ACTIVATOR SOXR"/>
    <property type="match status" value="1"/>
</dbReference>
<dbReference type="KEGG" id="cheb:HH215_21840"/>
<dbReference type="PANTHER" id="PTHR30204:SF58">
    <property type="entry name" value="HTH-TYPE TRANSCRIPTIONAL REGULATOR YFMP"/>
    <property type="match status" value="1"/>
</dbReference>
<proteinExistence type="predicted"/>
<feature type="coiled-coil region" evidence="2">
    <location>
        <begin position="87"/>
        <end position="131"/>
    </location>
</feature>
<keyword evidence="2" id="KW-0175">Coiled coil</keyword>
<dbReference type="SMART" id="SM00422">
    <property type="entry name" value="HTH_MERR"/>
    <property type="match status" value="1"/>
</dbReference>
<name>A0A7Z2VM42_9BACL</name>
<dbReference type="EMBL" id="CP051680">
    <property type="protein sequence ID" value="QJD85562.1"/>
    <property type="molecule type" value="Genomic_DNA"/>
</dbReference>